<dbReference type="AlphaFoldDB" id="A0A8J6T8Y5"/>
<reference evidence="1 2" key="1">
    <citation type="submission" date="2020-08" db="EMBL/GenBank/DDBJ databases">
        <title>Bridging the membrane lipid divide: bacteria of the FCB group superphylum have the potential to synthesize archaeal ether lipids.</title>
        <authorList>
            <person name="Villanueva L."/>
            <person name="Von Meijenfeldt F.A.B."/>
            <person name="Westbye A.B."/>
            <person name="Yadav S."/>
            <person name="Hopmans E.C."/>
            <person name="Dutilh B.E."/>
            <person name="Sinninghe Damste J.S."/>
        </authorList>
    </citation>
    <scope>NUCLEOTIDE SEQUENCE [LARGE SCALE GENOMIC DNA]</scope>
    <source>
        <strain evidence="1">NIOZ-UU82</strain>
    </source>
</reference>
<sequence>MTNYHEQATSAFKNLMDRGNMSTSNDNLKLLDKNPNDINQYKKRLEEIYEAIFRGFFHCSARGITLCPEEKVAERFGNSIENNYPEANEVFLKFAKTYWTLRVLVYDLMENNDMEWIGAHLLGKLEQDIGPVFFPFPGPKKIAPSKREKFQRELLEEFSKDIDIEEFMKGNPILIRDRESSIWGKLKNLF</sequence>
<dbReference type="Proteomes" id="UP000603545">
    <property type="component" value="Unassembled WGS sequence"/>
</dbReference>
<evidence type="ECO:0000313" key="2">
    <source>
        <dbReference type="Proteomes" id="UP000603545"/>
    </source>
</evidence>
<dbReference type="EMBL" id="JACNLL010000087">
    <property type="protein sequence ID" value="MBC8200234.1"/>
    <property type="molecule type" value="Genomic_DNA"/>
</dbReference>
<accession>A0A8J6T8Y5</accession>
<proteinExistence type="predicted"/>
<comment type="caution">
    <text evidence="1">The sequence shown here is derived from an EMBL/GenBank/DDBJ whole genome shotgun (WGS) entry which is preliminary data.</text>
</comment>
<organism evidence="1 2">
    <name type="scientific">Candidatus Desulfaltia bathyphila</name>
    <dbReference type="NCBI Taxonomy" id="2841697"/>
    <lineage>
        <taxon>Bacteria</taxon>
        <taxon>Pseudomonadati</taxon>
        <taxon>Thermodesulfobacteriota</taxon>
        <taxon>Desulfobacteria</taxon>
        <taxon>Desulfobacterales</taxon>
        <taxon>Desulfobacterales incertae sedis</taxon>
        <taxon>Candidatus Desulfaltia</taxon>
    </lineage>
</organism>
<name>A0A8J6T8Y5_9BACT</name>
<gene>
    <name evidence="1" type="ORF">H8E80_09380</name>
</gene>
<evidence type="ECO:0000313" key="1">
    <source>
        <dbReference type="EMBL" id="MBC8200234.1"/>
    </source>
</evidence>
<protein>
    <submittedName>
        <fullName evidence="1">Uncharacterized protein</fullName>
    </submittedName>
</protein>